<feature type="region of interest" description="Disordered" evidence="3">
    <location>
        <begin position="38"/>
        <end position="62"/>
    </location>
</feature>
<evidence type="ECO:0000313" key="4">
    <source>
        <dbReference type="EMBL" id="KAH6662644.1"/>
    </source>
</evidence>
<evidence type="ECO:0000256" key="3">
    <source>
        <dbReference type="SAM" id="MobiDB-lite"/>
    </source>
</evidence>
<dbReference type="PANTHER" id="PTHR37534">
    <property type="entry name" value="TRANSCRIPTIONAL ACTIVATOR PROTEIN UGA3"/>
    <property type="match status" value="1"/>
</dbReference>
<dbReference type="InterPro" id="IPR021858">
    <property type="entry name" value="Fun_TF"/>
</dbReference>
<evidence type="ECO:0008006" key="6">
    <source>
        <dbReference type="Google" id="ProtNLM"/>
    </source>
</evidence>
<dbReference type="Pfam" id="PF11951">
    <property type="entry name" value="Fungal_trans_2"/>
    <property type="match status" value="1"/>
</dbReference>
<dbReference type="GO" id="GO:0000976">
    <property type="term" value="F:transcription cis-regulatory region binding"/>
    <property type="evidence" value="ECO:0007669"/>
    <property type="project" value="TreeGrafter"/>
</dbReference>
<dbReference type="GO" id="GO:0005634">
    <property type="term" value="C:nucleus"/>
    <property type="evidence" value="ECO:0007669"/>
    <property type="project" value="UniProtKB-SubCell"/>
</dbReference>
<accession>A0A9P8V1B3</accession>
<dbReference type="GO" id="GO:0008270">
    <property type="term" value="F:zinc ion binding"/>
    <property type="evidence" value="ECO:0007669"/>
    <property type="project" value="InterPro"/>
</dbReference>
<reference evidence="4" key="1">
    <citation type="journal article" date="2021" name="Nat. Commun.">
        <title>Genetic determinants of endophytism in the Arabidopsis root mycobiome.</title>
        <authorList>
            <person name="Mesny F."/>
            <person name="Miyauchi S."/>
            <person name="Thiergart T."/>
            <person name="Pickel B."/>
            <person name="Atanasova L."/>
            <person name="Karlsson M."/>
            <person name="Huettel B."/>
            <person name="Barry K.W."/>
            <person name="Haridas S."/>
            <person name="Chen C."/>
            <person name="Bauer D."/>
            <person name="Andreopoulos W."/>
            <person name="Pangilinan J."/>
            <person name="LaButti K."/>
            <person name="Riley R."/>
            <person name="Lipzen A."/>
            <person name="Clum A."/>
            <person name="Drula E."/>
            <person name="Henrissat B."/>
            <person name="Kohler A."/>
            <person name="Grigoriev I.V."/>
            <person name="Martin F.M."/>
            <person name="Hacquard S."/>
        </authorList>
    </citation>
    <scope>NUCLEOTIDE SEQUENCE</scope>
    <source>
        <strain evidence="4">MPI-SDFR-AT-0117</strain>
    </source>
</reference>
<name>A0A9P8V1B3_9PEZI</name>
<protein>
    <recommendedName>
        <fullName evidence="6">Zn(2)-C6 fungal-type domain-containing protein</fullName>
    </recommendedName>
</protein>
<sequence length="606" mass="67044">MKCDETCPACKNCIKAGQQCPGFQQNLRWSNKYERYPVPDASTSTSSSSQRSKGPEPVLGNQPLTENLQISRDFNSVGLGNLFDDLHSAGSLWPFDLSHSNGTPWTGEDLPHLLLSDLEIPLSLDHLPTNLIQHWFQFVCPTWSVFDSEVNYNRQLAQTSWTVSEPVFFAMQAMSAACLSETLPEIRGSLSYLRQQAILSISNRVSQIRKPGSMNVTPDLAFAVFALGTSLHWSTPAQPEYPWTQLARRLLTAWQSGLTEADSLLHAYFCQALTYWEMLQTAMEPQSTSQKLNKKRRRHQERLKQALGLPRFRPTIVESPSPGPEPSLSALAGTRPNSWCGVSSEVIEAFTQTLELCRSACRRTTSGVPMTIEATSAAMCDVALAHELERELKSLDFGVIISTEEALGFSVHTQDDITPLYHLLLTAEAYRHAAILQLHLSFEDLGTEPQLTRAESLLSAAMKLADLLKEIPTDSGSSTMHPVLYLCAAAGLTFDACIDVPGAVEDASILPEDMPLDPFLADDPVQNFPTFGCAVVGSSVAEVIEARQLVRERLGAIQKRMPQRVRSGTLQLVDAMWLEYDVAHPGCRRSHWSDIWSRTGLGIILS</sequence>
<comment type="caution">
    <text evidence="4">The sequence shown here is derived from an EMBL/GenBank/DDBJ whole genome shotgun (WGS) entry which is preliminary data.</text>
</comment>
<proteinExistence type="predicted"/>
<dbReference type="InterPro" id="IPR001138">
    <property type="entry name" value="Zn2Cys6_DnaBD"/>
</dbReference>
<dbReference type="OrthoDB" id="406634at2759"/>
<gene>
    <name evidence="4" type="ORF">F5X68DRAFT_62988</name>
</gene>
<comment type="subcellular location">
    <subcellularLocation>
        <location evidence="1">Nucleus</location>
    </subcellularLocation>
</comment>
<dbReference type="Proteomes" id="UP000770015">
    <property type="component" value="Unassembled WGS sequence"/>
</dbReference>
<dbReference type="EMBL" id="JAGSXJ010000045">
    <property type="protein sequence ID" value="KAH6662644.1"/>
    <property type="molecule type" value="Genomic_DNA"/>
</dbReference>
<keyword evidence="5" id="KW-1185">Reference proteome</keyword>
<dbReference type="GO" id="GO:0000981">
    <property type="term" value="F:DNA-binding transcription factor activity, RNA polymerase II-specific"/>
    <property type="evidence" value="ECO:0007669"/>
    <property type="project" value="InterPro"/>
</dbReference>
<dbReference type="PANTHER" id="PTHR37534:SF11">
    <property type="entry name" value="ZN(II)2CYS6 TRANSCRIPTION FACTOR (EUROFUNG)"/>
    <property type="match status" value="1"/>
</dbReference>
<evidence type="ECO:0000256" key="2">
    <source>
        <dbReference type="ARBA" id="ARBA00023242"/>
    </source>
</evidence>
<organism evidence="4 5">
    <name type="scientific">Plectosphaerella plurivora</name>
    <dbReference type="NCBI Taxonomy" id="936078"/>
    <lineage>
        <taxon>Eukaryota</taxon>
        <taxon>Fungi</taxon>
        <taxon>Dikarya</taxon>
        <taxon>Ascomycota</taxon>
        <taxon>Pezizomycotina</taxon>
        <taxon>Sordariomycetes</taxon>
        <taxon>Hypocreomycetidae</taxon>
        <taxon>Glomerellales</taxon>
        <taxon>Plectosphaerellaceae</taxon>
        <taxon>Plectosphaerella</taxon>
    </lineage>
</organism>
<dbReference type="CDD" id="cd00067">
    <property type="entry name" value="GAL4"/>
    <property type="match status" value="1"/>
</dbReference>
<evidence type="ECO:0000313" key="5">
    <source>
        <dbReference type="Proteomes" id="UP000770015"/>
    </source>
</evidence>
<keyword evidence="2" id="KW-0539">Nucleus</keyword>
<evidence type="ECO:0000256" key="1">
    <source>
        <dbReference type="ARBA" id="ARBA00004123"/>
    </source>
</evidence>
<dbReference type="AlphaFoldDB" id="A0A9P8V1B3"/>
<dbReference type="GO" id="GO:0045944">
    <property type="term" value="P:positive regulation of transcription by RNA polymerase II"/>
    <property type="evidence" value="ECO:0007669"/>
    <property type="project" value="TreeGrafter"/>
</dbReference>